<protein>
    <submittedName>
        <fullName evidence="2">Alpha-methylacyl-CoA racemase</fullName>
    </submittedName>
</protein>
<dbReference type="GO" id="GO:0003824">
    <property type="term" value="F:catalytic activity"/>
    <property type="evidence" value="ECO:0007669"/>
    <property type="project" value="InterPro"/>
</dbReference>
<dbReference type="SUPFAM" id="SSF89796">
    <property type="entry name" value="CoA-transferase family III (CaiB/BaiF)"/>
    <property type="match status" value="1"/>
</dbReference>
<evidence type="ECO:0000313" key="3">
    <source>
        <dbReference type="Proteomes" id="UP000199137"/>
    </source>
</evidence>
<dbReference type="Proteomes" id="UP000199137">
    <property type="component" value="Unassembled WGS sequence"/>
</dbReference>
<organism evidence="2 3">
    <name type="scientific">Amycolatopsis rubida</name>
    <dbReference type="NCBI Taxonomy" id="112413"/>
    <lineage>
        <taxon>Bacteria</taxon>
        <taxon>Bacillati</taxon>
        <taxon>Actinomycetota</taxon>
        <taxon>Actinomycetes</taxon>
        <taxon>Pseudonocardiales</taxon>
        <taxon>Pseudonocardiaceae</taxon>
        <taxon>Amycolatopsis</taxon>
    </lineage>
</organism>
<name>A0A1I5SPT9_9PSEU</name>
<dbReference type="RefSeq" id="WP_093574754.1">
    <property type="nucleotide sequence ID" value="NZ_FOWC01000006.1"/>
</dbReference>
<proteinExistence type="predicted"/>
<dbReference type="AlphaFoldDB" id="A0A1I5SPT9"/>
<feature type="region of interest" description="Disordered" evidence="1">
    <location>
        <begin position="379"/>
        <end position="401"/>
    </location>
</feature>
<evidence type="ECO:0000313" key="2">
    <source>
        <dbReference type="EMBL" id="SFP72316.1"/>
    </source>
</evidence>
<gene>
    <name evidence="2" type="ORF">SAMN05421854_106392</name>
</gene>
<dbReference type="InterPro" id="IPR044855">
    <property type="entry name" value="CoA-Trfase_III_dom3_sf"/>
</dbReference>
<evidence type="ECO:0000256" key="1">
    <source>
        <dbReference type="SAM" id="MobiDB-lite"/>
    </source>
</evidence>
<dbReference type="Gene3D" id="3.30.1540.10">
    <property type="entry name" value="formyl-coa transferase, domain 3"/>
    <property type="match status" value="1"/>
</dbReference>
<dbReference type="InterPro" id="IPR050509">
    <property type="entry name" value="CoA-transferase_III"/>
</dbReference>
<dbReference type="InterPro" id="IPR003673">
    <property type="entry name" value="CoA-Trfase_fam_III"/>
</dbReference>
<dbReference type="InterPro" id="IPR023606">
    <property type="entry name" value="CoA-Trfase_III_dom_1_sf"/>
</dbReference>
<dbReference type="PANTHER" id="PTHR48228">
    <property type="entry name" value="SUCCINYL-COA--D-CITRAMALATE COA-TRANSFERASE"/>
    <property type="match status" value="1"/>
</dbReference>
<dbReference type="PANTHER" id="PTHR48228:SF5">
    <property type="entry name" value="ALPHA-METHYLACYL-COA RACEMASE"/>
    <property type="match status" value="1"/>
</dbReference>
<accession>A0A1I5SPT9</accession>
<feature type="region of interest" description="Disordered" evidence="1">
    <location>
        <begin position="339"/>
        <end position="358"/>
    </location>
</feature>
<reference evidence="3" key="1">
    <citation type="submission" date="2016-10" db="EMBL/GenBank/DDBJ databases">
        <authorList>
            <person name="Varghese N."/>
            <person name="Submissions S."/>
        </authorList>
    </citation>
    <scope>NUCLEOTIDE SEQUENCE [LARGE SCALE GENOMIC DNA]</scope>
    <source>
        <strain evidence="3">DSM 44637</strain>
    </source>
</reference>
<dbReference type="Pfam" id="PF02515">
    <property type="entry name" value="CoA_transf_3"/>
    <property type="match status" value="1"/>
</dbReference>
<dbReference type="OrthoDB" id="9797653at2"/>
<dbReference type="EMBL" id="FOWC01000006">
    <property type="protein sequence ID" value="SFP72316.1"/>
    <property type="molecule type" value="Genomic_DNA"/>
</dbReference>
<sequence length="401" mass="42698">MGDTHSGPLAGVRIVELGGVGPTPFACMLLADLGAEVLRIERPPGYDGGAPIEPRFELMNRGRRGVPLDLKTPDAVAAVLRMVRQADALVEGFRPGVAEKLGLGPGECLAVNPALVYGRMTGWGQDGPLARAAGHDVNYVSLTGVVHSIGEAGGPPVIPLNLAGDFGGGSLYLALGVVSALLESRTSGQGQVVDAAMVDGSASLMTAFYGFRAAGYWTDDRGTNRLDSGAPWYQVYETADGGWISLAANETRFWRNTLRMLGFAEDELPGQHDREHWPEMKKRFAEVFRTKARDEWCALAEGQDVCLAPVLSMAEAPRHPHLRARGTFVEVDGVVQPAPAPRFSRTPGAIQRPPAAPGEHAAEALADWGFSAEESAALRTGFGKPESRLRESSIGFPGRSH</sequence>
<dbReference type="Gene3D" id="3.40.50.10540">
    <property type="entry name" value="Crotonobetainyl-coa:carnitine coa-transferase, domain 1"/>
    <property type="match status" value="1"/>
</dbReference>
<dbReference type="STRING" id="112413.SAMN05421854_106392"/>